<dbReference type="AlphaFoldDB" id="A0A8X6P002"/>
<dbReference type="Gene3D" id="1.10.287.110">
    <property type="entry name" value="DnaJ domain"/>
    <property type="match status" value="1"/>
</dbReference>
<name>A0A8X6P002_NEPPI</name>
<evidence type="ECO:0008006" key="3">
    <source>
        <dbReference type="Google" id="ProtNLM"/>
    </source>
</evidence>
<reference evidence="1" key="1">
    <citation type="submission" date="2020-08" db="EMBL/GenBank/DDBJ databases">
        <title>Multicomponent nature underlies the extraordinary mechanical properties of spider dragline silk.</title>
        <authorList>
            <person name="Kono N."/>
            <person name="Nakamura H."/>
            <person name="Mori M."/>
            <person name="Yoshida Y."/>
            <person name="Ohtoshi R."/>
            <person name="Malay A.D."/>
            <person name="Moran D.A.P."/>
            <person name="Tomita M."/>
            <person name="Numata K."/>
            <person name="Arakawa K."/>
        </authorList>
    </citation>
    <scope>NUCLEOTIDE SEQUENCE</scope>
</reference>
<gene>
    <name evidence="1" type="primary">AVEN_132522_1</name>
    <name evidence="1" type="ORF">NPIL_638601</name>
</gene>
<proteinExistence type="predicted"/>
<dbReference type="SUPFAM" id="SSF46565">
    <property type="entry name" value="Chaperone J-domain"/>
    <property type="match status" value="1"/>
</dbReference>
<dbReference type="InterPro" id="IPR036869">
    <property type="entry name" value="J_dom_sf"/>
</dbReference>
<evidence type="ECO:0000313" key="1">
    <source>
        <dbReference type="EMBL" id="GFT44681.1"/>
    </source>
</evidence>
<dbReference type="OrthoDB" id="6437484at2759"/>
<comment type="caution">
    <text evidence="1">The sequence shown here is derived from an EMBL/GenBank/DDBJ whole genome shotgun (WGS) entry which is preliminary data.</text>
</comment>
<organism evidence="1 2">
    <name type="scientific">Nephila pilipes</name>
    <name type="common">Giant wood spider</name>
    <name type="synonym">Nephila maculata</name>
    <dbReference type="NCBI Taxonomy" id="299642"/>
    <lineage>
        <taxon>Eukaryota</taxon>
        <taxon>Metazoa</taxon>
        <taxon>Ecdysozoa</taxon>
        <taxon>Arthropoda</taxon>
        <taxon>Chelicerata</taxon>
        <taxon>Arachnida</taxon>
        <taxon>Araneae</taxon>
        <taxon>Araneomorphae</taxon>
        <taxon>Entelegynae</taxon>
        <taxon>Araneoidea</taxon>
        <taxon>Nephilidae</taxon>
        <taxon>Nephila</taxon>
    </lineage>
</organism>
<keyword evidence="2" id="KW-1185">Reference proteome</keyword>
<dbReference type="EMBL" id="BMAW01064337">
    <property type="protein sequence ID" value="GFT44681.1"/>
    <property type="molecule type" value="Genomic_DNA"/>
</dbReference>
<sequence length="179" mass="20576">MDCYKVLRLPPNALPDEIEEAAKKLLTIWNPIDHDDYKDVALCVVDDIKKARRILIDPVLRKHHDEQLNIVSSKMDERSWNHRAEILSDAGLRAVYCRHWIASSDASGKHDANCPYRLEWEVLCPFHNESANQISEFDETEKYTSATKNSIDSNKSPNRDRFTSSLESIMKHSLSVLPS</sequence>
<evidence type="ECO:0000313" key="2">
    <source>
        <dbReference type="Proteomes" id="UP000887013"/>
    </source>
</evidence>
<protein>
    <recommendedName>
        <fullName evidence="3">J domain-containing protein</fullName>
    </recommendedName>
</protein>
<dbReference type="Proteomes" id="UP000887013">
    <property type="component" value="Unassembled WGS sequence"/>
</dbReference>
<accession>A0A8X6P002</accession>